<dbReference type="InterPro" id="IPR017136">
    <property type="entry name" value="UCP037205"/>
</dbReference>
<dbReference type="GeneID" id="58230581"/>
<dbReference type="Proteomes" id="UP000305874">
    <property type="component" value="Unassembled WGS sequence"/>
</dbReference>
<dbReference type="Pfam" id="PF10013">
    <property type="entry name" value="DUF2256"/>
    <property type="match status" value="1"/>
</dbReference>
<dbReference type="OrthoDB" id="27194at2"/>
<comment type="caution">
    <text evidence="1">The sequence shown here is derived from an EMBL/GenBank/DDBJ whole genome shotgun (WGS) entry which is preliminary data.</text>
</comment>
<dbReference type="EMBL" id="PNCG01000010">
    <property type="protein sequence ID" value="TMP87063.1"/>
    <property type="molecule type" value="Genomic_DNA"/>
</dbReference>
<evidence type="ECO:0000313" key="1">
    <source>
        <dbReference type="EMBL" id="TMP87063.1"/>
    </source>
</evidence>
<name>A0A5S3Z4B4_9GAMM</name>
<accession>A0A5S3Z4B4</accession>
<proteinExistence type="predicted"/>
<reference evidence="1 2" key="1">
    <citation type="submission" date="2017-12" db="EMBL/GenBank/DDBJ databases">
        <authorList>
            <person name="Paulsen S."/>
            <person name="Gram L.K."/>
        </authorList>
    </citation>
    <scope>NUCLEOTIDE SEQUENCE [LARGE SCALE GENOMIC DNA]</scope>
    <source>
        <strain evidence="1 2">S2897</strain>
    </source>
</reference>
<dbReference type="RefSeq" id="WP_081604432.1">
    <property type="nucleotide sequence ID" value="NZ_JXXY01000015.1"/>
</dbReference>
<organism evidence="1 2">
    <name type="scientific">Pseudoalteromonas ruthenica</name>
    <dbReference type="NCBI Taxonomy" id="151081"/>
    <lineage>
        <taxon>Bacteria</taxon>
        <taxon>Pseudomonadati</taxon>
        <taxon>Pseudomonadota</taxon>
        <taxon>Gammaproteobacteria</taxon>
        <taxon>Alteromonadales</taxon>
        <taxon>Pseudoalteromonadaceae</taxon>
        <taxon>Pseudoalteromonas</taxon>
    </lineage>
</organism>
<reference evidence="2" key="2">
    <citation type="submission" date="2019-06" db="EMBL/GenBank/DDBJ databases">
        <title>Co-occurence of chitin degradation, pigmentation and bioactivity in marine Pseudoalteromonas.</title>
        <authorList>
            <person name="Sonnenschein E.C."/>
            <person name="Bech P.K."/>
        </authorList>
    </citation>
    <scope>NUCLEOTIDE SEQUENCE [LARGE SCALE GENOMIC DNA]</scope>
    <source>
        <strain evidence="2">S2897</strain>
    </source>
</reference>
<dbReference type="AlphaFoldDB" id="A0A5S3Z4B4"/>
<sequence>MAHKKVNLPYKYCPVCGLRFTWRKKWRNNWPSVRYCSKRCAAKGVG</sequence>
<protein>
    <submittedName>
        <fullName evidence="1">DUF2256 domain-containing protein</fullName>
    </submittedName>
</protein>
<dbReference type="PIRSF" id="PIRSF037205">
    <property type="entry name" value="UCP037205"/>
    <property type="match status" value="1"/>
</dbReference>
<evidence type="ECO:0000313" key="2">
    <source>
        <dbReference type="Proteomes" id="UP000305874"/>
    </source>
</evidence>
<gene>
    <name evidence="1" type="ORF">CWC05_11400</name>
</gene>
<dbReference type="PANTHER" id="PTHR37463:SF1">
    <property type="entry name" value="DUF2256 DOMAIN-CONTAINING PROTEIN"/>
    <property type="match status" value="1"/>
</dbReference>
<dbReference type="PANTHER" id="PTHR37463">
    <property type="entry name" value="GSL3115 PROTEIN"/>
    <property type="match status" value="1"/>
</dbReference>